<dbReference type="EMBL" id="JAMSLR010000003">
    <property type="protein sequence ID" value="MCM8748714.1"/>
    <property type="molecule type" value="Genomic_DNA"/>
</dbReference>
<evidence type="ECO:0000259" key="8">
    <source>
        <dbReference type="PROSITE" id="PS50928"/>
    </source>
</evidence>
<evidence type="ECO:0000256" key="6">
    <source>
        <dbReference type="ARBA" id="ARBA00023136"/>
    </source>
</evidence>
<dbReference type="Gene3D" id="1.10.3720.10">
    <property type="entry name" value="MetI-like"/>
    <property type="match status" value="1"/>
</dbReference>
<dbReference type="PANTHER" id="PTHR43163">
    <property type="entry name" value="DIPEPTIDE TRANSPORT SYSTEM PERMEASE PROTEIN DPPB-RELATED"/>
    <property type="match status" value="1"/>
</dbReference>
<dbReference type="GO" id="GO:0005886">
    <property type="term" value="C:plasma membrane"/>
    <property type="evidence" value="ECO:0007669"/>
    <property type="project" value="UniProtKB-SubCell"/>
</dbReference>
<dbReference type="GO" id="GO:0071916">
    <property type="term" value="F:dipeptide transmembrane transporter activity"/>
    <property type="evidence" value="ECO:0007669"/>
    <property type="project" value="TreeGrafter"/>
</dbReference>
<keyword evidence="10" id="KW-1185">Reference proteome</keyword>
<evidence type="ECO:0000256" key="3">
    <source>
        <dbReference type="ARBA" id="ARBA00022475"/>
    </source>
</evidence>
<keyword evidence="5 7" id="KW-1133">Transmembrane helix</keyword>
<keyword evidence="3" id="KW-1003">Cell membrane</keyword>
<protein>
    <submittedName>
        <fullName evidence="9">ABC transporter permease</fullName>
    </submittedName>
</protein>
<comment type="subcellular location">
    <subcellularLocation>
        <location evidence="1 7">Cell membrane</location>
        <topology evidence="1 7">Multi-pass membrane protein</topology>
    </subcellularLocation>
</comment>
<dbReference type="InterPro" id="IPR045621">
    <property type="entry name" value="BPD_transp_1_N"/>
</dbReference>
<evidence type="ECO:0000256" key="1">
    <source>
        <dbReference type="ARBA" id="ARBA00004651"/>
    </source>
</evidence>
<keyword evidence="2 7" id="KW-0813">Transport</keyword>
<evidence type="ECO:0000313" key="9">
    <source>
        <dbReference type="EMBL" id="MCM8748714.1"/>
    </source>
</evidence>
<keyword evidence="4 7" id="KW-0812">Transmembrane</keyword>
<dbReference type="InterPro" id="IPR000515">
    <property type="entry name" value="MetI-like"/>
</dbReference>
<feature type="transmembrane region" description="Helical" evidence="7">
    <location>
        <begin position="231"/>
        <end position="257"/>
    </location>
</feature>
<feature type="domain" description="ABC transmembrane type-1" evidence="8">
    <location>
        <begin position="99"/>
        <end position="300"/>
    </location>
</feature>
<dbReference type="PANTHER" id="PTHR43163:SF6">
    <property type="entry name" value="DIPEPTIDE TRANSPORT SYSTEM PERMEASE PROTEIN DPPB-RELATED"/>
    <property type="match status" value="1"/>
</dbReference>
<evidence type="ECO:0000256" key="2">
    <source>
        <dbReference type="ARBA" id="ARBA00022448"/>
    </source>
</evidence>
<dbReference type="Pfam" id="PF00528">
    <property type="entry name" value="BPD_transp_1"/>
    <property type="match status" value="1"/>
</dbReference>
<proteinExistence type="inferred from homology"/>
<dbReference type="RefSeq" id="WP_284056494.1">
    <property type="nucleotide sequence ID" value="NZ_JAMSLR010000003.1"/>
</dbReference>
<dbReference type="Pfam" id="PF19300">
    <property type="entry name" value="BPD_transp_1_N"/>
    <property type="match status" value="1"/>
</dbReference>
<dbReference type="InterPro" id="IPR035906">
    <property type="entry name" value="MetI-like_sf"/>
</dbReference>
<organism evidence="9 10">
    <name type="scientific">Thermalbibacter longus</name>
    <dbReference type="NCBI Taxonomy" id="2951981"/>
    <lineage>
        <taxon>Bacteria</taxon>
        <taxon>Pseudomonadati</taxon>
        <taxon>Thermomicrobiota</taxon>
        <taxon>Thermomicrobia</taxon>
        <taxon>Thermomicrobiales</taxon>
        <taxon>Thermomicrobiaceae</taxon>
        <taxon>Thermalbibacter</taxon>
    </lineage>
</organism>
<gene>
    <name evidence="9" type="ORF">NET02_06110</name>
</gene>
<reference evidence="9" key="1">
    <citation type="submission" date="2022-06" db="EMBL/GenBank/DDBJ databases">
        <title>CFH 74404 Thermomicrobiaceae sp.</title>
        <authorList>
            <person name="Ming H."/>
            <person name="Li W.-J."/>
            <person name="Zhao Z."/>
        </authorList>
    </citation>
    <scope>NUCLEOTIDE SEQUENCE</scope>
    <source>
        <strain evidence="9">CFH 74404</strain>
    </source>
</reference>
<feature type="transmembrane region" description="Helical" evidence="7">
    <location>
        <begin position="14"/>
        <end position="34"/>
    </location>
</feature>
<accession>A0AA41W9Y5</accession>
<name>A0AA41W9Y5_9BACT</name>
<feature type="transmembrane region" description="Helical" evidence="7">
    <location>
        <begin position="277"/>
        <end position="303"/>
    </location>
</feature>
<sequence>MEVVIVARYVLSRLLRALATLWFAVTLVFIGLRLSGDPAAALLGPEARPEAVEALRRAWGLDRSIPVQYAVYLTNVLQGDFGQSLREQRAATVVVHERLPATARLALVSVGMALVLGIPAGVLAALRRGTTLDRLLMSVALIGQGLPNFVLGLFLILLFAFHLRWLPSGGQHDLRGLILPAFTLSTYGITSLARFSRSAVLDVINQDYMRTAQAKGLPPSRILLDHLGRNAALTLVTVLGLQLSVAIAGAVVTETVFAWPGMGRLLSQATEQRDFPVVQYGVFLVALSVVTVNLAIDLLYGFIDPRIRLAD</sequence>
<comment type="similarity">
    <text evidence="7">Belongs to the binding-protein-dependent transport system permease family.</text>
</comment>
<comment type="caution">
    <text evidence="9">The sequence shown here is derived from an EMBL/GenBank/DDBJ whole genome shotgun (WGS) entry which is preliminary data.</text>
</comment>
<dbReference type="PROSITE" id="PS50928">
    <property type="entry name" value="ABC_TM1"/>
    <property type="match status" value="1"/>
</dbReference>
<feature type="transmembrane region" description="Helical" evidence="7">
    <location>
        <begin position="177"/>
        <end position="195"/>
    </location>
</feature>
<evidence type="ECO:0000313" key="10">
    <source>
        <dbReference type="Proteomes" id="UP001165306"/>
    </source>
</evidence>
<evidence type="ECO:0000256" key="4">
    <source>
        <dbReference type="ARBA" id="ARBA00022692"/>
    </source>
</evidence>
<feature type="transmembrane region" description="Helical" evidence="7">
    <location>
        <begin position="146"/>
        <end position="165"/>
    </location>
</feature>
<dbReference type="SUPFAM" id="SSF161098">
    <property type="entry name" value="MetI-like"/>
    <property type="match status" value="1"/>
</dbReference>
<dbReference type="CDD" id="cd06261">
    <property type="entry name" value="TM_PBP2"/>
    <property type="match status" value="1"/>
</dbReference>
<evidence type="ECO:0000256" key="7">
    <source>
        <dbReference type="RuleBase" id="RU363032"/>
    </source>
</evidence>
<dbReference type="Proteomes" id="UP001165306">
    <property type="component" value="Unassembled WGS sequence"/>
</dbReference>
<feature type="transmembrane region" description="Helical" evidence="7">
    <location>
        <begin position="105"/>
        <end position="126"/>
    </location>
</feature>
<dbReference type="AlphaFoldDB" id="A0AA41W9Y5"/>
<evidence type="ECO:0000256" key="5">
    <source>
        <dbReference type="ARBA" id="ARBA00022989"/>
    </source>
</evidence>
<keyword evidence="6 7" id="KW-0472">Membrane</keyword>